<evidence type="ECO:0000313" key="25">
    <source>
        <dbReference type="EMBL" id="MBB5205695.1"/>
    </source>
</evidence>
<evidence type="ECO:0000256" key="9">
    <source>
        <dbReference type="ARBA" id="ARBA00022729"/>
    </source>
</evidence>
<keyword evidence="11" id="KW-0547">Nucleotide-binding</keyword>
<evidence type="ECO:0000256" key="2">
    <source>
        <dbReference type="ARBA" id="ARBA00004429"/>
    </source>
</evidence>
<evidence type="ECO:0000256" key="17">
    <source>
        <dbReference type="ARBA" id="ARBA00070152"/>
    </source>
</evidence>
<evidence type="ECO:0000256" key="16">
    <source>
        <dbReference type="ARBA" id="ARBA00058004"/>
    </source>
</evidence>
<dbReference type="EMBL" id="JACHHO010000005">
    <property type="protein sequence ID" value="MBB5205695.1"/>
    <property type="molecule type" value="Genomic_DNA"/>
</dbReference>
<dbReference type="Pfam" id="PF01627">
    <property type="entry name" value="Hpt"/>
    <property type="match status" value="1"/>
</dbReference>
<dbReference type="SMART" id="SM00387">
    <property type="entry name" value="HATPase_c"/>
    <property type="match status" value="1"/>
</dbReference>
<keyword evidence="6 18" id="KW-0597">Phosphoprotein</keyword>
<dbReference type="NCBIfam" id="TIGR00229">
    <property type="entry name" value="sensory_box"/>
    <property type="match status" value="2"/>
</dbReference>
<dbReference type="SUPFAM" id="SSF55874">
    <property type="entry name" value="ATPase domain of HSP90 chaperone/DNA topoisomerase II/histidine kinase"/>
    <property type="match status" value="1"/>
</dbReference>
<feature type="transmembrane region" description="Helical" evidence="21">
    <location>
        <begin position="98"/>
        <end position="116"/>
    </location>
</feature>
<keyword evidence="14" id="KW-0843">Virulence</keyword>
<dbReference type="Gene3D" id="3.40.50.2300">
    <property type="match status" value="1"/>
</dbReference>
<feature type="transmembrane region" description="Helical" evidence="21">
    <location>
        <begin position="65"/>
        <end position="86"/>
    </location>
</feature>
<dbReference type="GO" id="GO:0005886">
    <property type="term" value="C:plasma membrane"/>
    <property type="evidence" value="ECO:0007669"/>
    <property type="project" value="UniProtKB-SubCell"/>
</dbReference>
<dbReference type="SUPFAM" id="SSF55785">
    <property type="entry name" value="PYP-like sensor domain (PAS domain)"/>
    <property type="match status" value="2"/>
</dbReference>
<organism evidence="25 26">
    <name type="scientific">Inhella inkyongensis</name>
    <dbReference type="NCBI Taxonomy" id="392593"/>
    <lineage>
        <taxon>Bacteria</taxon>
        <taxon>Pseudomonadati</taxon>
        <taxon>Pseudomonadota</taxon>
        <taxon>Betaproteobacteria</taxon>
        <taxon>Burkholderiales</taxon>
        <taxon>Sphaerotilaceae</taxon>
        <taxon>Inhella</taxon>
    </lineage>
</organism>
<dbReference type="InterPro" id="IPR011006">
    <property type="entry name" value="CheY-like_superfamily"/>
</dbReference>
<dbReference type="InterPro" id="IPR035965">
    <property type="entry name" value="PAS-like_dom_sf"/>
</dbReference>
<feature type="transmembrane region" description="Helical" evidence="21">
    <location>
        <begin position="37"/>
        <end position="59"/>
    </location>
</feature>
<dbReference type="Pfam" id="PF02518">
    <property type="entry name" value="HATPase_c"/>
    <property type="match status" value="1"/>
</dbReference>
<dbReference type="InterPro" id="IPR036890">
    <property type="entry name" value="HATPase_C_sf"/>
</dbReference>
<dbReference type="PROSITE" id="PS50112">
    <property type="entry name" value="PAS"/>
    <property type="match status" value="1"/>
</dbReference>
<dbReference type="SMART" id="SM00091">
    <property type="entry name" value="PAS"/>
    <property type="match status" value="2"/>
</dbReference>
<feature type="domain" description="PAS" evidence="24">
    <location>
        <begin position="375"/>
        <end position="420"/>
    </location>
</feature>
<dbReference type="InterPro" id="IPR005467">
    <property type="entry name" value="His_kinase_dom"/>
</dbReference>
<dbReference type="SMART" id="SM00388">
    <property type="entry name" value="HisKA"/>
    <property type="match status" value="1"/>
</dbReference>
<evidence type="ECO:0000256" key="15">
    <source>
        <dbReference type="ARBA" id="ARBA00023136"/>
    </source>
</evidence>
<dbReference type="InterPro" id="IPR003594">
    <property type="entry name" value="HATPase_dom"/>
</dbReference>
<dbReference type="SMART" id="SM00448">
    <property type="entry name" value="REC"/>
    <property type="match status" value="1"/>
</dbReference>
<sequence length="1007" mass="108896">MPNSNPEALKPAAEPLPEAAGAARAQRELGERMAHGVAVMLAVAGVAGLAQAAATWWGGGRLPPAQLALIACLGLAFSLMCAFSYWRLKRRGVHAAMAWFGGASLSLLLSLPWITGTGLSDAGLPALVVVVLALGLLVSPRAAKRALALSLLGVAAVALGQWMGWIPGPSDARPTPLAVLVLGHSAALLLGGWLVIHYSQVFFDALGSAESSRLLLADSLQQQNEAAEQLRLSEARQRQLLEGSLTAVLIFGGKDGVIRYANQRTLEAYGVERMEQLRPDWVMPGEGYGREEALRLFERTLNQGPQYQWWCSQRRDGTLIWWDIKTLAQHQDTDPQVVVFGHDISAQVAARAALTQAREQLEAQVRARTQALQAQQQRMEAILEALPLTLSIRDGGGRYQLVNRQFERSSGWRREQVLGRRSHDFLPAAEAAQIASTDAEILRVGGVQHYEQALVHPAEGLRELLFTSVAMQDSEVGGYTVLTLGTDISSLKRLQHELEQARDDAQRLAQAKSDFLANMSHEIRTPLNAVLGLAQLALLREPAGAYERQAFEGIRSAGEHLLGVVNDILDFAKLESGKYLTSCDVVDPLEPPRGALAMLEARAREKRLGLRLQVEGELPRRVQLDLLHTRQVLVNLIGNALKFTQQGEVLVRVSAHDGRLWFAVHDTGPGIDAAQQERIFQAFEQADVSATRQFGGTGLGLSISRRLARLMGGDINLQSSLGQGSTFTLHLPCVALAEPTGMAPGDSGPRPQTPSAQLAGLRVLVVDDVELNRAILMEMLQSQGALCQQADSGAQALACMDAPDCPPFDVVLMDVQMPGMDGYETTRLLHSRRPELPVFALTAHALPEQVELSRAAGMAGHITKPVELSRLVEALMARLRPAASPTTPTPTEPAPPAPAKPEATSILGWDYAAALARCAGKAPLLRRLLTDFEQQYRQPMPEGGEALRAWAHRLKGTAGNLGLTALATGAGELEQSALTVTQQQQTELKILLQRQLDSLANWLDQAA</sequence>
<dbReference type="InterPro" id="IPR013656">
    <property type="entry name" value="PAS_4"/>
</dbReference>
<evidence type="ECO:0000313" key="26">
    <source>
        <dbReference type="Proteomes" id="UP000554837"/>
    </source>
</evidence>
<dbReference type="PANTHER" id="PTHR43047">
    <property type="entry name" value="TWO-COMPONENT HISTIDINE PROTEIN KINASE"/>
    <property type="match status" value="1"/>
</dbReference>
<evidence type="ECO:0000256" key="6">
    <source>
        <dbReference type="ARBA" id="ARBA00022553"/>
    </source>
</evidence>
<feature type="transmembrane region" description="Helical" evidence="21">
    <location>
        <begin position="146"/>
        <end position="165"/>
    </location>
</feature>
<dbReference type="Gene3D" id="1.20.120.160">
    <property type="entry name" value="HPT domain"/>
    <property type="match status" value="1"/>
</dbReference>
<evidence type="ECO:0000256" key="5">
    <source>
        <dbReference type="ARBA" id="ARBA00022519"/>
    </source>
</evidence>
<dbReference type="Pfam" id="PF13188">
    <property type="entry name" value="PAS_8"/>
    <property type="match status" value="1"/>
</dbReference>
<feature type="domain" description="Response regulatory" evidence="23">
    <location>
        <begin position="762"/>
        <end position="879"/>
    </location>
</feature>
<dbReference type="Pfam" id="PF00072">
    <property type="entry name" value="Response_reg"/>
    <property type="match status" value="1"/>
</dbReference>
<keyword evidence="4" id="KW-1003">Cell membrane</keyword>
<evidence type="ECO:0000256" key="11">
    <source>
        <dbReference type="ARBA" id="ARBA00022840"/>
    </source>
</evidence>
<dbReference type="Pfam" id="PF08448">
    <property type="entry name" value="PAS_4"/>
    <property type="match status" value="1"/>
</dbReference>
<keyword evidence="15 21" id="KW-0472">Membrane</keyword>
<evidence type="ECO:0000256" key="7">
    <source>
        <dbReference type="ARBA" id="ARBA00022679"/>
    </source>
</evidence>
<dbReference type="InterPro" id="IPR036097">
    <property type="entry name" value="HisK_dim/P_sf"/>
</dbReference>
<keyword evidence="26" id="KW-1185">Reference proteome</keyword>
<gene>
    <name evidence="25" type="ORF">HNQ51_003022</name>
</gene>
<evidence type="ECO:0000256" key="1">
    <source>
        <dbReference type="ARBA" id="ARBA00000085"/>
    </source>
</evidence>
<dbReference type="InterPro" id="IPR001789">
    <property type="entry name" value="Sig_transdc_resp-reg_receiver"/>
</dbReference>
<dbReference type="CDD" id="cd00082">
    <property type="entry name" value="HisKA"/>
    <property type="match status" value="1"/>
</dbReference>
<feature type="compositionally biased region" description="Low complexity" evidence="20">
    <location>
        <begin position="7"/>
        <end position="21"/>
    </location>
</feature>
<dbReference type="Pfam" id="PF00512">
    <property type="entry name" value="HisKA"/>
    <property type="match status" value="1"/>
</dbReference>
<dbReference type="AlphaFoldDB" id="A0A840S5M0"/>
<dbReference type="Gene3D" id="1.10.287.130">
    <property type="match status" value="1"/>
</dbReference>
<dbReference type="CDD" id="cd16922">
    <property type="entry name" value="HATPase_EvgS-ArcB-TorS-like"/>
    <property type="match status" value="1"/>
</dbReference>
<evidence type="ECO:0000259" key="22">
    <source>
        <dbReference type="PROSITE" id="PS50109"/>
    </source>
</evidence>
<feature type="coiled-coil region" evidence="19">
    <location>
        <begin position="488"/>
        <end position="518"/>
    </location>
</feature>
<keyword evidence="12 21" id="KW-1133">Transmembrane helix</keyword>
<comment type="function">
    <text evidence="16">Member of the two-component regulatory system BvgS/BvgA. Phosphorylates BvgA via a four-step phosphorelay in response to environmental signals.</text>
</comment>
<keyword evidence="5" id="KW-0997">Cell inner membrane</keyword>
<evidence type="ECO:0000256" key="4">
    <source>
        <dbReference type="ARBA" id="ARBA00022475"/>
    </source>
</evidence>
<evidence type="ECO:0000256" key="10">
    <source>
        <dbReference type="ARBA" id="ARBA00022777"/>
    </source>
</evidence>
<keyword evidence="13" id="KW-0902">Two-component regulatory system</keyword>
<keyword evidence="9" id="KW-0732">Signal</keyword>
<dbReference type="SUPFAM" id="SSF52172">
    <property type="entry name" value="CheY-like"/>
    <property type="match status" value="1"/>
</dbReference>
<evidence type="ECO:0000256" key="3">
    <source>
        <dbReference type="ARBA" id="ARBA00012438"/>
    </source>
</evidence>
<evidence type="ECO:0000256" key="21">
    <source>
        <dbReference type="SAM" id="Phobius"/>
    </source>
</evidence>
<name>A0A840S5M0_9BURK</name>
<evidence type="ECO:0000256" key="14">
    <source>
        <dbReference type="ARBA" id="ARBA00023026"/>
    </source>
</evidence>
<evidence type="ECO:0000256" key="19">
    <source>
        <dbReference type="SAM" id="Coils"/>
    </source>
</evidence>
<proteinExistence type="predicted"/>
<dbReference type="SUPFAM" id="SSF47226">
    <property type="entry name" value="Histidine-containing phosphotransfer domain, HPT domain"/>
    <property type="match status" value="1"/>
</dbReference>
<comment type="caution">
    <text evidence="25">The sequence shown here is derived from an EMBL/GenBank/DDBJ whole genome shotgun (WGS) entry which is preliminary data.</text>
</comment>
<accession>A0A840S5M0</accession>
<dbReference type="EC" id="2.7.13.3" evidence="3"/>
<dbReference type="InterPro" id="IPR008207">
    <property type="entry name" value="Sig_transdc_His_kin_Hpt_dom"/>
</dbReference>
<feature type="region of interest" description="Disordered" evidence="20">
    <location>
        <begin position="1"/>
        <end position="21"/>
    </location>
</feature>
<dbReference type="Proteomes" id="UP000554837">
    <property type="component" value="Unassembled WGS sequence"/>
</dbReference>
<feature type="region of interest" description="Disordered" evidence="20">
    <location>
        <begin position="881"/>
        <end position="901"/>
    </location>
</feature>
<keyword evidence="8 21" id="KW-0812">Transmembrane</keyword>
<dbReference type="InterPro" id="IPR003661">
    <property type="entry name" value="HisK_dim/P_dom"/>
</dbReference>
<keyword evidence="7" id="KW-0808">Transferase</keyword>
<dbReference type="FunFam" id="3.30.565.10:FF:000010">
    <property type="entry name" value="Sensor histidine kinase RcsC"/>
    <property type="match status" value="1"/>
</dbReference>
<keyword evidence="10" id="KW-0418">Kinase</keyword>
<dbReference type="Gene3D" id="3.30.565.10">
    <property type="entry name" value="Histidine kinase-like ATPase, C-terminal domain"/>
    <property type="match status" value="1"/>
</dbReference>
<evidence type="ECO:0000256" key="20">
    <source>
        <dbReference type="SAM" id="MobiDB-lite"/>
    </source>
</evidence>
<evidence type="ECO:0000256" key="12">
    <source>
        <dbReference type="ARBA" id="ARBA00022989"/>
    </source>
</evidence>
<reference evidence="25 26" key="1">
    <citation type="submission" date="2020-08" db="EMBL/GenBank/DDBJ databases">
        <title>Genomic Encyclopedia of Type Strains, Phase IV (KMG-IV): sequencing the most valuable type-strain genomes for metagenomic binning, comparative biology and taxonomic classification.</title>
        <authorList>
            <person name="Goeker M."/>
        </authorList>
    </citation>
    <scope>NUCLEOTIDE SEQUENCE [LARGE SCALE GENOMIC DNA]</scope>
    <source>
        <strain evidence="25 26">DSM 23958</strain>
    </source>
</reference>
<dbReference type="SUPFAM" id="SSF47384">
    <property type="entry name" value="Homodimeric domain of signal transducing histidine kinase"/>
    <property type="match status" value="1"/>
</dbReference>
<evidence type="ECO:0000259" key="23">
    <source>
        <dbReference type="PROSITE" id="PS50110"/>
    </source>
</evidence>
<feature type="transmembrane region" description="Helical" evidence="21">
    <location>
        <begin position="122"/>
        <end position="139"/>
    </location>
</feature>
<evidence type="ECO:0000256" key="18">
    <source>
        <dbReference type="PROSITE-ProRule" id="PRU00169"/>
    </source>
</evidence>
<evidence type="ECO:0000259" key="24">
    <source>
        <dbReference type="PROSITE" id="PS50112"/>
    </source>
</evidence>
<feature type="compositionally biased region" description="Pro residues" evidence="20">
    <location>
        <begin position="887"/>
        <end position="899"/>
    </location>
</feature>
<evidence type="ECO:0000256" key="13">
    <source>
        <dbReference type="ARBA" id="ARBA00023012"/>
    </source>
</evidence>
<dbReference type="GO" id="GO:0000155">
    <property type="term" value="F:phosphorelay sensor kinase activity"/>
    <property type="evidence" value="ECO:0007669"/>
    <property type="project" value="InterPro"/>
</dbReference>
<protein>
    <recommendedName>
        <fullName evidence="17">Virulence sensor protein BvgS</fullName>
        <ecNumber evidence="3">2.7.13.3</ecNumber>
    </recommendedName>
</protein>
<dbReference type="InterPro" id="IPR000014">
    <property type="entry name" value="PAS"/>
</dbReference>
<comment type="catalytic activity">
    <reaction evidence="1">
        <text>ATP + protein L-histidine = ADP + protein N-phospho-L-histidine.</text>
        <dbReference type="EC" id="2.7.13.3"/>
    </reaction>
</comment>
<dbReference type="PROSITE" id="PS50109">
    <property type="entry name" value="HIS_KIN"/>
    <property type="match status" value="1"/>
</dbReference>
<evidence type="ECO:0000256" key="8">
    <source>
        <dbReference type="ARBA" id="ARBA00022692"/>
    </source>
</evidence>
<keyword evidence="11" id="KW-0067">ATP-binding</keyword>
<dbReference type="Gene3D" id="3.30.450.20">
    <property type="entry name" value="PAS domain"/>
    <property type="match status" value="2"/>
</dbReference>
<dbReference type="InterPro" id="IPR036641">
    <property type="entry name" value="HPT_dom_sf"/>
</dbReference>
<comment type="subcellular location">
    <subcellularLocation>
        <location evidence="2">Cell inner membrane</location>
        <topology evidence="2">Multi-pass membrane protein</topology>
    </subcellularLocation>
</comment>
<dbReference type="RefSeq" id="WP_175423480.1">
    <property type="nucleotide sequence ID" value="NZ_CP040709.1"/>
</dbReference>
<dbReference type="PANTHER" id="PTHR43047:SF64">
    <property type="entry name" value="HISTIDINE KINASE CONTAINING CHEY-HOMOLOGOUS RECEIVER DOMAIN AND PAS DOMAIN-RELATED"/>
    <property type="match status" value="1"/>
</dbReference>
<dbReference type="PRINTS" id="PR00344">
    <property type="entry name" value="BCTRLSENSOR"/>
</dbReference>
<feature type="modified residue" description="4-aspartylphosphate" evidence="18">
    <location>
        <position position="814"/>
    </location>
</feature>
<dbReference type="CDD" id="cd17546">
    <property type="entry name" value="REC_hyHK_CKI1_RcsC-like"/>
    <property type="match status" value="1"/>
</dbReference>
<dbReference type="PROSITE" id="PS50110">
    <property type="entry name" value="RESPONSE_REGULATORY"/>
    <property type="match status" value="1"/>
</dbReference>
<dbReference type="InterPro" id="IPR004358">
    <property type="entry name" value="Sig_transdc_His_kin-like_C"/>
</dbReference>
<feature type="domain" description="Histidine kinase" evidence="22">
    <location>
        <begin position="518"/>
        <end position="735"/>
    </location>
</feature>
<keyword evidence="19" id="KW-0175">Coiled coil</keyword>